<dbReference type="PANTHER" id="PTHR42776:SF27">
    <property type="entry name" value="DIPEPTIDYL PEPTIDASE FAMILY MEMBER 6"/>
    <property type="match status" value="1"/>
</dbReference>
<comment type="caution">
    <text evidence="4">The sequence shown here is derived from an EMBL/GenBank/DDBJ whole genome shotgun (WGS) entry which is preliminary data.</text>
</comment>
<feature type="domain" description="Peptidase S9 prolyl oligopeptidase catalytic" evidence="3">
    <location>
        <begin position="126"/>
        <end position="327"/>
    </location>
</feature>
<keyword evidence="2" id="KW-0732">Signal</keyword>
<evidence type="ECO:0000256" key="2">
    <source>
        <dbReference type="SAM" id="SignalP"/>
    </source>
</evidence>
<dbReference type="OrthoDB" id="9812921at2"/>
<accession>A0A432VVR1</accession>
<dbReference type="RefSeq" id="WP_126791748.1">
    <property type="nucleotide sequence ID" value="NZ_PIPI01000002.1"/>
</dbReference>
<evidence type="ECO:0000259" key="3">
    <source>
        <dbReference type="Pfam" id="PF00326"/>
    </source>
</evidence>
<gene>
    <name evidence="4" type="ORF">CWE06_04855</name>
</gene>
<feature type="chain" id="PRO_5019109878" description="Peptidase S9 prolyl oligopeptidase catalytic domain-containing protein" evidence="2">
    <location>
        <begin position="23"/>
        <end position="328"/>
    </location>
</feature>
<dbReference type="InterPro" id="IPR001375">
    <property type="entry name" value="Peptidase_S9_cat"/>
</dbReference>
<dbReference type="InterPro" id="IPR029058">
    <property type="entry name" value="AB_hydrolase_fold"/>
</dbReference>
<keyword evidence="5" id="KW-1185">Reference proteome</keyword>
<dbReference type="Proteomes" id="UP000288212">
    <property type="component" value="Unassembled WGS sequence"/>
</dbReference>
<evidence type="ECO:0000256" key="1">
    <source>
        <dbReference type="ARBA" id="ARBA00022801"/>
    </source>
</evidence>
<keyword evidence="1" id="KW-0378">Hydrolase</keyword>
<sequence length="328" mass="35996">MLRTIYALCAIIAVFANAHAQAASVEYNATCYTAPNDSYAAMQAQFLQRNPGRTAEQFQQRLSEETFNAMRRDINCRWIVYQHDGVYVGGFALIPRNIEGPLPVIIYNRAGHGPTGAVNFDQLVNELRPLAEAGFMVIGSQYRGGGGVFPQMPNGTDEYGGADVLDVLALPSVAAQIADIDEQRIGLLGRVRGSMMSFLAAKAQPNTFKAIASAVTISDLNAWVDDWGAEHHPASRYIPNFATDGEAQMRARSALQWADELPANLPILLIHGGRDWEVDRAQSEQFAAALEAAGRQHELTIYSHANHQLAPYQDDFITDVIAFFRANL</sequence>
<evidence type="ECO:0000313" key="4">
    <source>
        <dbReference type="EMBL" id="RUO20643.1"/>
    </source>
</evidence>
<proteinExistence type="predicted"/>
<dbReference type="AlphaFoldDB" id="A0A432VVR1"/>
<evidence type="ECO:0000313" key="5">
    <source>
        <dbReference type="Proteomes" id="UP000288212"/>
    </source>
</evidence>
<protein>
    <recommendedName>
        <fullName evidence="3">Peptidase S9 prolyl oligopeptidase catalytic domain-containing protein</fullName>
    </recommendedName>
</protein>
<reference evidence="4 5" key="1">
    <citation type="journal article" date="2011" name="Front. Microbiol.">
        <title>Genomic signatures of strain selection and enhancement in Bacillus atrophaeus var. globigii, a historical biowarfare simulant.</title>
        <authorList>
            <person name="Gibbons H.S."/>
            <person name="Broomall S.M."/>
            <person name="McNew L.A."/>
            <person name="Daligault H."/>
            <person name="Chapman C."/>
            <person name="Bruce D."/>
            <person name="Karavis M."/>
            <person name="Krepps M."/>
            <person name="McGregor P.A."/>
            <person name="Hong C."/>
            <person name="Park K.H."/>
            <person name="Akmal A."/>
            <person name="Feldman A."/>
            <person name="Lin J.S."/>
            <person name="Chang W.E."/>
            <person name="Higgs B.W."/>
            <person name="Demirev P."/>
            <person name="Lindquist J."/>
            <person name="Liem A."/>
            <person name="Fochler E."/>
            <person name="Read T.D."/>
            <person name="Tapia R."/>
            <person name="Johnson S."/>
            <person name="Bishop-Lilly K.A."/>
            <person name="Detter C."/>
            <person name="Han C."/>
            <person name="Sozhamannan S."/>
            <person name="Rosenzweig C.N."/>
            <person name="Skowronski E.W."/>
        </authorList>
    </citation>
    <scope>NUCLEOTIDE SEQUENCE [LARGE SCALE GENOMIC DNA]</scope>
    <source>
        <strain evidence="4 5">AK5</strain>
    </source>
</reference>
<dbReference type="Pfam" id="PF00326">
    <property type="entry name" value="Peptidase_S9"/>
    <property type="match status" value="1"/>
</dbReference>
<dbReference type="GO" id="GO:0004252">
    <property type="term" value="F:serine-type endopeptidase activity"/>
    <property type="evidence" value="ECO:0007669"/>
    <property type="project" value="TreeGrafter"/>
</dbReference>
<dbReference type="PANTHER" id="PTHR42776">
    <property type="entry name" value="SERINE PEPTIDASE S9 FAMILY MEMBER"/>
    <property type="match status" value="1"/>
</dbReference>
<name>A0A432VVR1_9GAMM</name>
<organism evidence="4 5">
    <name type="scientific">Aliidiomarina haloalkalitolerans</name>
    <dbReference type="NCBI Taxonomy" id="859059"/>
    <lineage>
        <taxon>Bacteria</taxon>
        <taxon>Pseudomonadati</taxon>
        <taxon>Pseudomonadota</taxon>
        <taxon>Gammaproteobacteria</taxon>
        <taxon>Alteromonadales</taxon>
        <taxon>Idiomarinaceae</taxon>
        <taxon>Aliidiomarina</taxon>
    </lineage>
</organism>
<dbReference type="Gene3D" id="3.40.50.1820">
    <property type="entry name" value="alpha/beta hydrolase"/>
    <property type="match status" value="1"/>
</dbReference>
<dbReference type="EMBL" id="PIPI01000002">
    <property type="protein sequence ID" value="RUO20643.1"/>
    <property type="molecule type" value="Genomic_DNA"/>
</dbReference>
<feature type="signal peptide" evidence="2">
    <location>
        <begin position="1"/>
        <end position="22"/>
    </location>
</feature>
<dbReference type="GO" id="GO:0006508">
    <property type="term" value="P:proteolysis"/>
    <property type="evidence" value="ECO:0007669"/>
    <property type="project" value="InterPro"/>
</dbReference>
<dbReference type="SUPFAM" id="SSF53474">
    <property type="entry name" value="alpha/beta-Hydrolases"/>
    <property type="match status" value="1"/>
</dbReference>